<keyword evidence="4 5" id="KW-0539">Nucleus</keyword>
<protein>
    <recommendedName>
        <fullName evidence="5">DNA replication complex GINS protein PSF2</fullName>
    </recommendedName>
</protein>
<name>A0AAX4P0M4_9CHLO</name>
<dbReference type="CDD" id="cd11712">
    <property type="entry name" value="GINS_A_psf2"/>
    <property type="match status" value="1"/>
</dbReference>
<dbReference type="Pfam" id="PF25005">
    <property type="entry name" value="PSF2_N"/>
    <property type="match status" value="1"/>
</dbReference>
<dbReference type="GO" id="GO:0000727">
    <property type="term" value="P:double-strand break repair via break-induced replication"/>
    <property type="evidence" value="ECO:0007669"/>
    <property type="project" value="TreeGrafter"/>
</dbReference>
<evidence type="ECO:0000256" key="6">
    <source>
        <dbReference type="SAM" id="MobiDB-lite"/>
    </source>
</evidence>
<evidence type="ECO:0000259" key="7">
    <source>
        <dbReference type="Pfam" id="PF05916"/>
    </source>
</evidence>
<keyword evidence="3 5" id="KW-0235">DNA replication</keyword>
<evidence type="ECO:0000313" key="10">
    <source>
        <dbReference type="Proteomes" id="UP001472866"/>
    </source>
</evidence>
<dbReference type="SUPFAM" id="SSF158573">
    <property type="entry name" value="GINS helical bundle-like"/>
    <property type="match status" value="1"/>
</dbReference>
<sequence>MGMASCLTNEELQFCAESAEVTIVPNFSTPILQLVNGEYGPFRAQNEATVPFWLATLLRKRNLCRVKPPEWMKSESLVQVLAAEKSSPNEWQELPHHYIEIAKLLFTKAEEDFAEFEMDVHEIRRLIDDIRLVRFDKIEKQFKQVTGAMTIRLTNFCAMELNLMRNFLLSSLDEYHKFSKTAEDSVQQRQTQLSDDEDSQEPQVRQLR</sequence>
<dbReference type="InterPro" id="IPR007257">
    <property type="entry name" value="GINS_Psf2"/>
</dbReference>
<comment type="subunit">
    <text evidence="5">Component of the GINS complex.</text>
</comment>
<dbReference type="Gene3D" id="1.20.58.1020">
    <property type="match status" value="1"/>
</dbReference>
<evidence type="ECO:0000313" key="9">
    <source>
        <dbReference type="EMBL" id="WZN59857.1"/>
    </source>
</evidence>
<gene>
    <name evidence="9" type="ORF">HKI87_02g13850</name>
</gene>
<evidence type="ECO:0000259" key="8">
    <source>
        <dbReference type="Pfam" id="PF25005"/>
    </source>
</evidence>
<proteinExistence type="inferred from homology"/>
<dbReference type="Gene3D" id="3.40.5.50">
    <property type="match status" value="1"/>
</dbReference>
<evidence type="ECO:0000256" key="2">
    <source>
        <dbReference type="ARBA" id="ARBA00010565"/>
    </source>
</evidence>
<dbReference type="GO" id="GO:0000811">
    <property type="term" value="C:GINS complex"/>
    <property type="evidence" value="ECO:0007669"/>
    <property type="project" value="TreeGrafter"/>
</dbReference>
<feature type="region of interest" description="Disordered" evidence="6">
    <location>
        <begin position="186"/>
        <end position="208"/>
    </location>
</feature>
<dbReference type="InterPro" id="IPR021151">
    <property type="entry name" value="GINS_A"/>
</dbReference>
<organism evidence="9 10">
    <name type="scientific">Chloropicon roscoffensis</name>
    <dbReference type="NCBI Taxonomy" id="1461544"/>
    <lineage>
        <taxon>Eukaryota</taxon>
        <taxon>Viridiplantae</taxon>
        <taxon>Chlorophyta</taxon>
        <taxon>Chloropicophyceae</taxon>
        <taxon>Chloropicales</taxon>
        <taxon>Chloropicaceae</taxon>
        <taxon>Chloropicon</taxon>
    </lineage>
</organism>
<feature type="domain" description="DNA replication complex GINS protein PSF2 N-terminal" evidence="8">
    <location>
        <begin position="8"/>
        <end position="66"/>
    </location>
</feature>
<dbReference type="EMBL" id="CP151502">
    <property type="protein sequence ID" value="WZN59857.1"/>
    <property type="molecule type" value="Genomic_DNA"/>
</dbReference>
<dbReference type="FunFam" id="3.40.5.50:FF:000001">
    <property type="entry name" value="DNA replication complex GINS protein PSF2"/>
    <property type="match status" value="1"/>
</dbReference>
<dbReference type="PIRSF" id="PIRSF028998">
    <property type="entry name" value="GINS_Psf2_subgr"/>
    <property type="match status" value="1"/>
</dbReference>
<dbReference type="PANTHER" id="PTHR12772:SF0">
    <property type="entry name" value="DNA REPLICATION COMPLEX GINS PROTEIN PSF2"/>
    <property type="match status" value="1"/>
</dbReference>
<dbReference type="InterPro" id="IPR056784">
    <property type="entry name" value="PSF2_N"/>
</dbReference>
<dbReference type="SUPFAM" id="SSF160059">
    <property type="entry name" value="PriA/YqbF domain"/>
    <property type="match status" value="1"/>
</dbReference>
<dbReference type="InterPro" id="IPR036224">
    <property type="entry name" value="GINS_bundle-like_dom_sf"/>
</dbReference>
<comment type="subcellular location">
    <subcellularLocation>
        <location evidence="1 5">Nucleus</location>
    </subcellularLocation>
</comment>
<reference evidence="9 10" key="1">
    <citation type="submission" date="2024-03" db="EMBL/GenBank/DDBJ databases">
        <title>Complete genome sequence of the green alga Chloropicon roscoffensis RCC1871.</title>
        <authorList>
            <person name="Lemieux C."/>
            <person name="Pombert J.-F."/>
            <person name="Otis C."/>
            <person name="Turmel M."/>
        </authorList>
    </citation>
    <scope>NUCLEOTIDE SEQUENCE [LARGE SCALE GENOMIC DNA]</scope>
    <source>
        <strain evidence="9 10">RCC1871</strain>
    </source>
</reference>
<evidence type="ECO:0000256" key="5">
    <source>
        <dbReference type="PIRNR" id="PIRNR028998"/>
    </source>
</evidence>
<evidence type="ECO:0000256" key="3">
    <source>
        <dbReference type="ARBA" id="ARBA00022705"/>
    </source>
</evidence>
<dbReference type="CDD" id="cd21694">
    <property type="entry name" value="GINS_B_Psf2"/>
    <property type="match status" value="1"/>
</dbReference>
<dbReference type="AlphaFoldDB" id="A0AAX4P0M4"/>
<dbReference type="FunFam" id="1.20.58.1020:FF:000001">
    <property type="entry name" value="DNA replication complex GINS protein PSF2"/>
    <property type="match status" value="1"/>
</dbReference>
<evidence type="ECO:0000256" key="4">
    <source>
        <dbReference type="ARBA" id="ARBA00023242"/>
    </source>
</evidence>
<comment type="similarity">
    <text evidence="2 5">Belongs to the GINS2/PSF2 family.</text>
</comment>
<dbReference type="GO" id="GO:0006260">
    <property type="term" value="P:DNA replication"/>
    <property type="evidence" value="ECO:0007669"/>
    <property type="project" value="UniProtKB-KW"/>
</dbReference>
<dbReference type="Proteomes" id="UP001472866">
    <property type="component" value="Chromosome 02"/>
</dbReference>
<dbReference type="Pfam" id="PF05916">
    <property type="entry name" value="Sld5"/>
    <property type="match status" value="1"/>
</dbReference>
<evidence type="ECO:0000256" key="1">
    <source>
        <dbReference type="ARBA" id="ARBA00004123"/>
    </source>
</evidence>
<accession>A0AAX4P0M4</accession>
<dbReference type="PANTHER" id="PTHR12772">
    <property type="entry name" value="DNA REPLICATION COMPLEX GINS PROTEIN PSF2"/>
    <property type="match status" value="1"/>
</dbReference>
<keyword evidence="10" id="KW-1185">Reference proteome</keyword>
<feature type="domain" description="GINS subunit" evidence="7">
    <location>
        <begin position="71"/>
        <end position="174"/>
    </location>
</feature>